<reference evidence="2" key="2">
    <citation type="submission" date="2023-01" db="EMBL/GenBank/DDBJ databases">
        <title>Draft genome sequence of Algimonas porphyrae strain NBRC 108216.</title>
        <authorList>
            <person name="Sun Q."/>
            <person name="Mori K."/>
        </authorList>
    </citation>
    <scope>NUCLEOTIDE SEQUENCE</scope>
    <source>
        <strain evidence="2">NBRC 108216</strain>
    </source>
</reference>
<dbReference type="EMBL" id="BSNJ01000001">
    <property type="protein sequence ID" value="GLQ19557.1"/>
    <property type="molecule type" value="Genomic_DNA"/>
</dbReference>
<dbReference type="SUPFAM" id="SSF51338">
    <property type="entry name" value="Composite domain of metallo-dependent hydrolases"/>
    <property type="match status" value="1"/>
</dbReference>
<dbReference type="Gene3D" id="2.30.40.10">
    <property type="entry name" value="Urease, subunit C, domain 1"/>
    <property type="match status" value="2"/>
</dbReference>
<comment type="caution">
    <text evidence="2">The sequence shown here is derived from an EMBL/GenBank/DDBJ whole genome shotgun (WGS) entry which is preliminary data.</text>
</comment>
<dbReference type="PANTHER" id="PTHR43135">
    <property type="entry name" value="ALPHA-D-RIBOSE 1-METHYLPHOSPHONATE 5-TRIPHOSPHATE DIPHOSPHATASE"/>
    <property type="match status" value="1"/>
</dbReference>
<gene>
    <name evidence="2" type="ORF">GCM10007854_05120</name>
</gene>
<dbReference type="Gene3D" id="3.40.50.10910">
    <property type="entry name" value="Amidohydrolase"/>
    <property type="match status" value="1"/>
</dbReference>
<proteinExistence type="predicted"/>
<dbReference type="Proteomes" id="UP001161390">
    <property type="component" value="Unassembled WGS sequence"/>
</dbReference>
<reference evidence="2" key="1">
    <citation type="journal article" date="2014" name="Int. J. Syst. Evol. Microbiol.">
        <title>Complete genome of a new Firmicutes species belonging to the dominant human colonic microbiota ('Ruminococcus bicirculans') reveals two chromosomes and a selective capacity to utilize plant glucans.</title>
        <authorList>
            <consortium name="NISC Comparative Sequencing Program"/>
            <person name="Wegmann U."/>
            <person name="Louis P."/>
            <person name="Goesmann A."/>
            <person name="Henrissat B."/>
            <person name="Duncan S.H."/>
            <person name="Flint H.J."/>
        </authorList>
    </citation>
    <scope>NUCLEOTIDE SEQUENCE</scope>
    <source>
        <strain evidence="2">NBRC 108216</strain>
    </source>
</reference>
<protein>
    <submittedName>
        <fullName evidence="2">Amidohydrolase</fullName>
    </submittedName>
</protein>
<dbReference type="PANTHER" id="PTHR43135:SF3">
    <property type="entry name" value="ALPHA-D-RIBOSE 1-METHYLPHOSPHONATE 5-TRIPHOSPHATE DIPHOSPHATASE"/>
    <property type="match status" value="1"/>
</dbReference>
<sequence length="476" mass="51923">MLRKLLAISTGLIVLTACQQDQGEVDIAIRDIAIVDIATGTVETGQTVLIDEGRIVAVQSRRDEPSFAADQTLSGTGAYLMPGLWDMHVHLHVGTPEGLAIIDPARWHVPLSLSYGVTGMRDMASRMDDIVNLRDQLDAKREAGEAAPELVIAGPLFSGPQPWGEPDHAVLPDSVDVARRQVGEHIRRGVDFIKVHDFLSQDIYKAIVDEARQRNYQVVGHLRSDVGPLAATDLGQRDFEHVPPEMLSYCRADGSARARSFYDNWFRSGPDYFMTAMVGLYDEQGCQALFAELAERDVTITPTLTLRKPVSAQRFALSSDLLPDSYRDLCVQTRDANAALSEAVFDNYDAMIREVITSLSSAGVTILAGTDRQTYACAVPGWDLIEELKALVDAGLTRREALDAATISAARKAGRDYPGQIVNGAAADLIMLSGNPLENLDALKDPVAVITGQTVLDTDALARMRVEARDYAKTME</sequence>
<keyword evidence="3" id="KW-1185">Reference proteome</keyword>
<evidence type="ECO:0000313" key="2">
    <source>
        <dbReference type="EMBL" id="GLQ19557.1"/>
    </source>
</evidence>
<dbReference type="InterPro" id="IPR006680">
    <property type="entry name" value="Amidohydro-rel"/>
</dbReference>
<dbReference type="RefSeq" id="WP_284369316.1">
    <property type="nucleotide sequence ID" value="NZ_BSNJ01000001.1"/>
</dbReference>
<dbReference type="Gene3D" id="3.20.20.140">
    <property type="entry name" value="Metal-dependent hydrolases"/>
    <property type="match status" value="1"/>
</dbReference>
<evidence type="ECO:0000259" key="1">
    <source>
        <dbReference type="Pfam" id="PF01979"/>
    </source>
</evidence>
<dbReference type="Gene3D" id="3.30.110.90">
    <property type="entry name" value="Amidohydrolase"/>
    <property type="match status" value="1"/>
</dbReference>
<organism evidence="2 3">
    <name type="scientific">Algimonas porphyrae</name>
    <dbReference type="NCBI Taxonomy" id="1128113"/>
    <lineage>
        <taxon>Bacteria</taxon>
        <taxon>Pseudomonadati</taxon>
        <taxon>Pseudomonadota</taxon>
        <taxon>Alphaproteobacteria</taxon>
        <taxon>Maricaulales</taxon>
        <taxon>Robiginitomaculaceae</taxon>
        <taxon>Algimonas</taxon>
    </lineage>
</organism>
<dbReference type="InterPro" id="IPR051781">
    <property type="entry name" value="Metallo-dep_Hydrolase"/>
</dbReference>
<dbReference type="Pfam" id="PF01979">
    <property type="entry name" value="Amidohydro_1"/>
    <property type="match status" value="1"/>
</dbReference>
<dbReference type="SUPFAM" id="SSF51556">
    <property type="entry name" value="Metallo-dependent hydrolases"/>
    <property type="match status" value="1"/>
</dbReference>
<evidence type="ECO:0000313" key="3">
    <source>
        <dbReference type="Proteomes" id="UP001161390"/>
    </source>
</evidence>
<accession>A0ABQ5UXH8</accession>
<name>A0ABQ5UXH8_9PROT</name>
<dbReference type="InterPro" id="IPR011059">
    <property type="entry name" value="Metal-dep_hydrolase_composite"/>
</dbReference>
<dbReference type="PROSITE" id="PS51257">
    <property type="entry name" value="PROKAR_LIPOPROTEIN"/>
    <property type="match status" value="1"/>
</dbReference>
<feature type="domain" description="Amidohydrolase-related" evidence="1">
    <location>
        <begin position="79"/>
        <end position="451"/>
    </location>
</feature>
<dbReference type="InterPro" id="IPR032466">
    <property type="entry name" value="Metal_Hydrolase"/>
</dbReference>